<evidence type="ECO:0000313" key="3">
    <source>
        <dbReference type="EMBL" id="XDI35694.1"/>
    </source>
</evidence>
<feature type="domain" description="Glycosyltransferase 2-like" evidence="2">
    <location>
        <begin position="11"/>
        <end position="134"/>
    </location>
</feature>
<dbReference type="InterPro" id="IPR029044">
    <property type="entry name" value="Nucleotide-diphossugar_trans"/>
</dbReference>
<evidence type="ECO:0000259" key="2">
    <source>
        <dbReference type="Pfam" id="PF00535"/>
    </source>
</evidence>
<dbReference type="CDD" id="cd00761">
    <property type="entry name" value="Glyco_tranf_GTA_type"/>
    <property type="match status" value="1"/>
</dbReference>
<dbReference type="EMBL" id="CP162551">
    <property type="protein sequence ID" value="XDI35694.1"/>
    <property type="molecule type" value="Genomic_DNA"/>
</dbReference>
<dbReference type="SUPFAM" id="SSF53448">
    <property type="entry name" value="Nucleotide-diphospho-sugar transferases"/>
    <property type="match status" value="1"/>
</dbReference>
<sequence>MQTPSTPPLVSVITPLYNAESFINETIQSVLNQTYTNWEMLIVDDCSTDNGPDIVKEYQEKEDRVYYVRLKDNSGAAIARNVAIQLAKGKYIAFLDSDDLWLPAKLEKQVAFMEDGQKAFSFTGYGIMKENGEIKGKVVEAPEVVNYEYLLKNTIIGCLTVMLNVELLGKVQMEPIRTRQDFLLWLSILKQGVTAHGLNETLAMYRRVNDSISSQKLQVAKRNWEIYRKFEKLPFLKSCYVFMNYAWNGLKKV</sequence>
<proteinExistence type="inferred from homology"/>
<evidence type="ECO:0000256" key="1">
    <source>
        <dbReference type="ARBA" id="ARBA00006739"/>
    </source>
</evidence>
<dbReference type="Gene3D" id="3.90.550.10">
    <property type="entry name" value="Spore Coat Polysaccharide Biosynthesis Protein SpsA, Chain A"/>
    <property type="match status" value="1"/>
</dbReference>
<dbReference type="GO" id="GO:0016758">
    <property type="term" value="F:hexosyltransferase activity"/>
    <property type="evidence" value="ECO:0007669"/>
    <property type="project" value="UniProtKB-ARBA"/>
</dbReference>
<dbReference type="InterPro" id="IPR001173">
    <property type="entry name" value="Glyco_trans_2-like"/>
</dbReference>
<dbReference type="RefSeq" id="WP_368503238.1">
    <property type="nucleotide sequence ID" value="NZ_CP162551.1"/>
</dbReference>
<organism evidence="3">
    <name type="scientific">Alkalihalophilus sp. As8PL</name>
    <dbReference type="NCBI Taxonomy" id="3237103"/>
    <lineage>
        <taxon>Bacteria</taxon>
        <taxon>Bacillati</taxon>
        <taxon>Bacillota</taxon>
        <taxon>Bacilli</taxon>
        <taxon>Bacillales</taxon>
        <taxon>Bacillaceae</taxon>
        <taxon>Alkalihalophilus</taxon>
    </lineage>
</organism>
<name>A0AB39BQK6_9BACI</name>
<dbReference type="PANTHER" id="PTHR22916:SF3">
    <property type="entry name" value="UDP-GLCNAC:BETAGAL BETA-1,3-N-ACETYLGLUCOSAMINYLTRANSFERASE-LIKE PROTEIN 1"/>
    <property type="match status" value="1"/>
</dbReference>
<accession>A0AB39BQK6</accession>
<reference evidence="3" key="1">
    <citation type="submission" date="2024-07" db="EMBL/GenBank/DDBJ databases">
        <title>Identification and characteristics of an arsenic-resistant bacterial isolate, which belongs to a novel species.</title>
        <authorList>
            <person name="Juszczyk A."/>
            <person name="Kowalczyk A."/>
            <person name="Was K."/>
            <person name="Kosowicz W."/>
            <person name="Budzyn A."/>
            <person name="Latowski D."/>
        </authorList>
    </citation>
    <scope>NUCLEOTIDE SEQUENCE</scope>
    <source>
        <strain evidence="3">As8PL</strain>
    </source>
</reference>
<dbReference type="AlphaFoldDB" id="A0AB39BQK6"/>
<dbReference type="PANTHER" id="PTHR22916">
    <property type="entry name" value="GLYCOSYLTRANSFERASE"/>
    <property type="match status" value="1"/>
</dbReference>
<dbReference type="FunFam" id="3.90.550.10:FF:000130">
    <property type="entry name" value="Family 2 glycosyl transferase"/>
    <property type="match status" value="1"/>
</dbReference>
<gene>
    <name evidence="3" type="ORF">AB3N04_13350</name>
</gene>
<comment type="similarity">
    <text evidence="1">Belongs to the glycosyltransferase 2 family.</text>
</comment>
<protein>
    <submittedName>
        <fullName evidence="3">Glycosyltransferase family 2 protein</fullName>
    </submittedName>
</protein>
<dbReference type="Pfam" id="PF00535">
    <property type="entry name" value="Glycos_transf_2"/>
    <property type="match status" value="1"/>
</dbReference>